<evidence type="ECO:0000313" key="3">
    <source>
        <dbReference type="Proteomes" id="UP001500466"/>
    </source>
</evidence>
<comment type="caution">
    <text evidence="2">The sequence shown here is derived from an EMBL/GenBank/DDBJ whole genome shotgun (WGS) entry which is preliminary data.</text>
</comment>
<protein>
    <submittedName>
        <fullName evidence="2">Uncharacterized protein</fullName>
    </submittedName>
</protein>
<name>A0ABP9HXY5_9ACTN</name>
<dbReference type="InterPro" id="IPR015915">
    <property type="entry name" value="Kelch-typ_b-propeller"/>
</dbReference>
<keyword evidence="1" id="KW-0732">Signal</keyword>
<proteinExistence type="predicted"/>
<reference evidence="3" key="1">
    <citation type="journal article" date="2019" name="Int. J. Syst. Evol. Microbiol.">
        <title>The Global Catalogue of Microorganisms (GCM) 10K type strain sequencing project: providing services to taxonomists for standard genome sequencing and annotation.</title>
        <authorList>
            <consortium name="The Broad Institute Genomics Platform"/>
            <consortium name="The Broad Institute Genome Sequencing Center for Infectious Disease"/>
            <person name="Wu L."/>
            <person name="Ma J."/>
        </authorList>
    </citation>
    <scope>NUCLEOTIDE SEQUENCE [LARGE SCALE GENOMIC DNA]</scope>
    <source>
        <strain evidence="3">JCM 17986</strain>
    </source>
</reference>
<dbReference type="Gene3D" id="2.120.10.80">
    <property type="entry name" value="Kelch-type beta propeller"/>
    <property type="match status" value="1"/>
</dbReference>
<evidence type="ECO:0000313" key="2">
    <source>
        <dbReference type="EMBL" id="GAA4981836.1"/>
    </source>
</evidence>
<dbReference type="EMBL" id="BAABHS010000024">
    <property type="protein sequence ID" value="GAA4981836.1"/>
    <property type="molecule type" value="Genomic_DNA"/>
</dbReference>
<keyword evidence="3" id="KW-1185">Reference proteome</keyword>
<accession>A0ABP9HXY5</accession>
<sequence length="396" mass="41667">MRRIARAAVVTASALLLSGAVAVPMQASAAPLPPGGVAWTESHLAPGTQMLPYAGVVQFQDRSMWVGGSDLAGEPSKFRPKLVSGNGGDGWSEVPMAPLPPTADVQAESIDGLSRTSAVVVGDSSAELGGFLAERLEGGSWHLDTVPAPADILNGALLSVKELAPDDIWAVGFAVIDLKIQDDDGFDLVRWDAVIRHWDGTAWRVVPVPDTVKDSALFSLTASGGRMWAVGRTFRSDGTATPVMVQFDGRSWKQTALPPMPSSVSELRAVAARSPRDVWAVGGYRDDAGNSHALTLHFDGRSWQTGPALPAASDEVLDSVAATDRGIVAFGNRGDTDAAFGVQLAAGTWSPVYLPDGEKEGIFTARRLNVTDGRIALTGTRWAGDHIEGVVLTGRI</sequence>
<feature type="chain" id="PRO_5046890834" evidence="1">
    <location>
        <begin position="30"/>
        <end position="396"/>
    </location>
</feature>
<dbReference type="InterPro" id="IPR011043">
    <property type="entry name" value="Gal_Oxase/kelch_b-propeller"/>
</dbReference>
<organism evidence="2 3">
    <name type="scientific">Yinghuangia aomiensis</name>
    <dbReference type="NCBI Taxonomy" id="676205"/>
    <lineage>
        <taxon>Bacteria</taxon>
        <taxon>Bacillati</taxon>
        <taxon>Actinomycetota</taxon>
        <taxon>Actinomycetes</taxon>
        <taxon>Kitasatosporales</taxon>
        <taxon>Streptomycetaceae</taxon>
        <taxon>Yinghuangia</taxon>
    </lineage>
</organism>
<gene>
    <name evidence="2" type="ORF">GCM10023205_58960</name>
</gene>
<evidence type="ECO:0000256" key="1">
    <source>
        <dbReference type="SAM" id="SignalP"/>
    </source>
</evidence>
<feature type="signal peptide" evidence="1">
    <location>
        <begin position="1"/>
        <end position="29"/>
    </location>
</feature>
<dbReference type="SUPFAM" id="SSF50965">
    <property type="entry name" value="Galactose oxidase, central domain"/>
    <property type="match status" value="1"/>
</dbReference>
<dbReference type="Proteomes" id="UP001500466">
    <property type="component" value="Unassembled WGS sequence"/>
</dbReference>